<feature type="compositionally biased region" description="Basic and acidic residues" evidence="1">
    <location>
        <begin position="33"/>
        <end position="80"/>
    </location>
</feature>
<dbReference type="GO" id="GO:0000981">
    <property type="term" value="F:DNA-binding transcription factor activity, RNA polymerase II-specific"/>
    <property type="evidence" value="ECO:0007669"/>
    <property type="project" value="InterPro"/>
</dbReference>
<accession>A0AAD7BIN9</accession>
<feature type="region of interest" description="Disordered" evidence="1">
    <location>
        <begin position="132"/>
        <end position="272"/>
    </location>
</feature>
<gene>
    <name evidence="2" type="ORF">FB45DRAFT_124427</name>
</gene>
<feature type="region of interest" description="Disordered" evidence="1">
    <location>
        <begin position="1"/>
        <end position="80"/>
    </location>
</feature>
<dbReference type="GO" id="GO:0008270">
    <property type="term" value="F:zinc ion binding"/>
    <property type="evidence" value="ECO:0007669"/>
    <property type="project" value="InterPro"/>
</dbReference>
<feature type="compositionally biased region" description="Basic and acidic residues" evidence="1">
    <location>
        <begin position="157"/>
        <end position="170"/>
    </location>
</feature>
<name>A0AAD7BIN9_9AGAR</name>
<evidence type="ECO:0000313" key="2">
    <source>
        <dbReference type="EMBL" id="KAJ7622352.1"/>
    </source>
</evidence>
<keyword evidence="3" id="KW-1185">Reference proteome</keyword>
<protein>
    <recommendedName>
        <fullName evidence="4">Zn(2)-C6 fungal-type domain-containing protein</fullName>
    </recommendedName>
</protein>
<evidence type="ECO:0008006" key="4">
    <source>
        <dbReference type="Google" id="ProtNLM"/>
    </source>
</evidence>
<dbReference type="AlphaFoldDB" id="A0AAD7BIN9"/>
<dbReference type="EMBL" id="JARKIF010000015">
    <property type="protein sequence ID" value="KAJ7622352.1"/>
    <property type="molecule type" value="Genomic_DNA"/>
</dbReference>
<dbReference type="Proteomes" id="UP001221142">
    <property type="component" value="Unassembled WGS sequence"/>
</dbReference>
<sequence length="272" mass="31052">MSPRSKASKAVDVFVDSDSSDEEDRRAQKKLLKIQEERRKLEEAEERIAKEQAERKRARERRKREEEERRMKEEEEKRVEVRMEVESLISDALARRVAGSDEPSVREDLFAEGSHTLSEPVLRQLAVYAQAGRSQISKPASKVAKSGEKQGAGGRITRGERNPDPCDSCKTRGSTCHKQRFAKRPSPSCYECQRKHSSCSLSGVPPRRTGSRAADLGRMKSRLDDIELTLDRRDKEERTKASNSRRTRPVSDSDEEFEEVKQPPRKRVALSS</sequence>
<feature type="compositionally biased region" description="Basic and acidic residues" evidence="1">
    <location>
        <begin position="215"/>
        <end position="240"/>
    </location>
</feature>
<comment type="caution">
    <text evidence="2">The sequence shown here is derived from an EMBL/GenBank/DDBJ whole genome shotgun (WGS) entry which is preliminary data.</text>
</comment>
<reference evidence="2" key="1">
    <citation type="submission" date="2023-03" db="EMBL/GenBank/DDBJ databases">
        <title>Massive genome expansion in bonnet fungi (Mycena s.s.) driven by repeated elements and novel gene families across ecological guilds.</title>
        <authorList>
            <consortium name="Lawrence Berkeley National Laboratory"/>
            <person name="Harder C.B."/>
            <person name="Miyauchi S."/>
            <person name="Viragh M."/>
            <person name="Kuo A."/>
            <person name="Thoen E."/>
            <person name="Andreopoulos B."/>
            <person name="Lu D."/>
            <person name="Skrede I."/>
            <person name="Drula E."/>
            <person name="Henrissat B."/>
            <person name="Morin E."/>
            <person name="Kohler A."/>
            <person name="Barry K."/>
            <person name="LaButti K."/>
            <person name="Morin E."/>
            <person name="Salamov A."/>
            <person name="Lipzen A."/>
            <person name="Mereny Z."/>
            <person name="Hegedus B."/>
            <person name="Baldrian P."/>
            <person name="Stursova M."/>
            <person name="Weitz H."/>
            <person name="Taylor A."/>
            <person name="Grigoriev I.V."/>
            <person name="Nagy L.G."/>
            <person name="Martin F."/>
            <person name="Kauserud H."/>
        </authorList>
    </citation>
    <scope>NUCLEOTIDE SEQUENCE</scope>
    <source>
        <strain evidence="2">9284</strain>
    </source>
</reference>
<dbReference type="InterPro" id="IPR036864">
    <property type="entry name" value="Zn2-C6_fun-type_DNA-bd_sf"/>
</dbReference>
<organism evidence="2 3">
    <name type="scientific">Roridomyces roridus</name>
    <dbReference type="NCBI Taxonomy" id="1738132"/>
    <lineage>
        <taxon>Eukaryota</taxon>
        <taxon>Fungi</taxon>
        <taxon>Dikarya</taxon>
        <taxon>Basidiomycota</taxon>
        <taxon>Agaricomycotina</taxon>
        <taxon>Agaricomycetes</taxon>
        <taxon>Agaricomycetidae</taxon>
        <taxon>Agaricales</taxon>
        <taxon>Marasmiineae</taxon>
        <taxon>Mycenaceae</taxon>
        <taxon>Roridomyces</taxon>
    </lineage>
</organism>
<evidence type="ECO:0000256" key="1">
    <source>
        <dbReference type="SAM" id="MobiDB-lite"/>
    </source>
</evidence>
<proteinExistence type="predicted"/>
<evidence type="ECO:0000313" key="3">
    <source>
        <dbReference type="Proteomes" id="UP001221142"/>
    </source>
</evidence>
<dbReference type="Gene3D" id="4.10.240.10">
    <property type="entry name" value="Zn(2)-C6 fungal-type DNA-binding domain"/>
    <property type="match status" value="1"/>
</dbReference>
<feature type="compositionally biased region" description="Basic residues" evidence="1">
    <location>
        <begin position="263"/>
        <end position="272"/>
    </location>
</feature>